<dbReference type="EMBL" id="BARV01019935">
    <property type="protein sequence ID" value="GAI21668.1"/>
    <property type="molecule type" value="Genomic_DNA"/>
</dbReference>
<dbReference type="AlphaFoldDB" id="X1LRF1"/>
<name>X1LRF1_9ZZZZ</name>
<protein>
    <submittedName>
        <fullName evidence="1">Uncharacterized protein</fullName>
    </submittedName>
</protein>
<comment type="caution">
    <text evidence="1">The sequence shown here is derived from an EMBL/GenBank/DDBJ whole genome shotgun (WGS) entry which is preliminary data.</text>
</comment>
<organism evidence="1">
    <name type="scientific">marine sediment metagenome</name>
    <dbReference type="NCBI Taxonomy" id="412755"/>
    <lineage>
        <taxon>unclassified sequences</taxon>
        <taxon>metagenomes</taxon>
        <taxon>ecological metagenomes</taxon>
    </lineage>
</organism>
<feature type="non-terminal residue" evidence="1">
    <location>
        <position position="1"/>
    </location>
</feature>
<sequence>IELSAGEPLPLLQFSHVFFEALFYLRSAAI</sequence>
<proteinExistence type="predicted"/>
<gene>
    <name evidence="1" type="ORF">S06H3_33408</name>
</gene>
<accession>X1LRF1</accession>
<evidence type="ECO:0000313" key="1">
    <source>
        <dbReference type="EMBL" id="GAI21668.1"/>
    </source>
</evidence>
<reference evidence="1" key="1">
    <citation type="journal article" date="2014" name="Front. Microbiol.">
        <title>High frequency of phylogenetically diverse reductive dehalogenase-homologous genes in deep subseafloor sedimentary metagenomes.</title>
        <authorList>
            <person name="Kawai M."/>
            <person name="Futagami T."/>
            <person name="Toyoda A."/>
            <person name="Takaki Y."/>
            <person name="Nishi S."/>
            <person name="Hori S."/>
            <person name="Arai W."/>
            <person name="Tsubouchi T."/>
            <person name="Morono Y."/>
            <person name="Uchiyama I."/>
            <person name="Ito T."/>
            <person name="Fujiyama A."/>
            <person name="Inagaki F."/>
            <person name="Takami H."/>
        </authorList>
    </citation>
    <scope>NUCLEOTIDE SEQUENCE</scope>
    <source>
        <strain evidence="1">Expedition CK06-06</strain>
    </source>
</reference>